<keyword evidence="12" id="KW-1185">Reference proteome</keyword>
<evidence type="ECO:0000256" key="1">
    <source>
        <dbReference type="ARBA" id="ARBA00004771"/>
    </source>
</evidence>
<evidence type="ECO:0000313" key="12">
    <source>
        <dbReference type="Proteomes" id="UP001642540"/>
    </source>
</evidence>
<organism evidence="11 12">
    <name type="scientific">Orchesella dallaii</name>
    <dbReference type="NCBI Taxonomy" id="48710"/>
    <lineage>
        <taxon>Eukaryota</taxon>
        <taxon>Metazoa</taxon>
        <taxon>Ecdysozoa</taxon>
        <taxon>Arthropoda</taxon>
        <taxon>Hexapoda</taxon>
        <taxon>Collembola</taxon>
        <taxon>Entomobryomorpha</taxon>
        <taxon>Entomobryoidea</taxon>
        <taxon>Orchesellidae</taxon>
        <taxon>Orchesellinae</taxon>
        <taxon>Orchesella</taxon>
    </lineage>
</organism>
<comment type="caution">
    <text evidence="11">The sequence shown here is derived from an EMBL/GenBank/DDBJ whole genome shotgun (WGS) entry which is preliminary data.</text>
</comment>
<keyword evidence="8" id="KW-0472">Membrane</keyword>
<comment type="catalytic activity">
    <reaction evidence="6">
        <text>a long chain fatty alcohol + a fatty acyl-CoA = a long-chain alcohol wax ester + CoA</text>
        <dbReference type="Rhea" id="RHEA:38443"/>
        <dbReference type="ChEBI" id="CHEBI:17135"/>
        <dbReference type="ChEBI" id="CHEBI:57287"/>
        <dbReference type="ChEBI" id="CHEBI:77636"/>
        <dbReference type="ChEBI" id="CHEBI:235323"/>
        <dbReference type="EC" id="2.3.1.75"/>
    </reaction>
</comment>
<dbReference type="InterPro" id="IPR009721">
    <property type="entry name" value="O-acyltransferase_WSD1_C"/>
</dbReference>
<evidence type="ECO:0000256" key="8">
    <source>
        <dbReference type="SAM" id="Phobius"/>
    </source>
</evidence>
<accession>A0ABP1QVL6</accession>
<feature type="transmembrane region" description="Helical" evidence="8">
    <location>
        <begin position="15"/>
        <end position="42"/>
    </location>
</feature>
<evidence type="ECO:0000256" key="6">
    <source>
        <dbReference type="ARBA" id="ARBA00047604"/>
    </source>
</evidence>
<name>A0ABP1QVL6_9HEXA</name>
<dbReference type="InterPro" id="IPR004255">
    <property type="entry name" value="O-acyltransferase_WSD1_N"/>
</dbReference>
<evidence type="ECO:0000256" key="5">
    <source>
        <dbReference type="ARBA" id="ARBA00024360"/>
    </source>
</evidence>
<reference evidence="11 12" key="1">
    <citation type="submission" date="2024-08" db="EMBL/GenBank/DDBJ databases">
        <authorList>
            <person name="Cucini C."/>
            <person name="Frati F."/>
        </authorList>
    </citation>
    <scope>NUCLEOTIDE SEQUENCE [LARGE SCALE GENOMIC DNA]</scope>
</reference>
<dbReference type="InterPro" id="IPR045034">
    <property type="entry name" value="O-acyltransferase_WSD1-like"/>
</dbReference>
<keyword evidence="4" id="KW-0012">Acyltransferase</keyword>
<comment type="pathway">
    <text evidence="1">Glycerolipid metabolism; triacylglycerol biosynthesis.</text>
</comment>
<dbReference type="Pfam" id="PF06974">
    <property type="entry name" value="WS_DGAT_C"/>
    <property type="match status" value="1"/>
</dbReference>
<keyword evidence="3" id="KW-0808">Transferase</keyword>
<evidence type="ECO:0000256" key="3">
    <source>
        <dbReference type="ARBA" id="ARBA00022679"/>
    </source>
</evidence>
<evidence type="ECO:0008006" key="13">
    <source>
        <dbReference type="Google" id="ProtNLM"/>
    </source>
</evidence>
<evidence type="ECO:0000259" key="10">
    <source>
        <dbReference type="Pfam" id="PF06974"/>
    </source>
</evidence>
<sequence>MDFNGSKFIHISKQVFLVTLTTFVIFIGYPLGLIVFVPLIIYRHVVEQLAQIIDPKFGKILKGLDAYISAHTTYSNPTAVLLPVYYLEKPVDRSELIKTFDKNLIKIQDQNGNLMYQRLRQKIVAKFGYHFWYNVDSFDLHHHIKFLDPSCPEQVFRQKDIMKLTCQLGRRSFDDNRSPWEIILIPNFEHEEDATIKAALIMRFHHCLCDGFCVLKLLERIGVNAWKNSILGVASAKNDAKKNNPLFSLLTFLYFLIEAPYQVLKTFLFSYDDNIWLTRAIKNPFGPIASQVIDQIPIADLKMFKLQDNTEKINLTSIILALAVQATAVTMKGENVSGNLSKLHVITPLPLPNHPRDGLCNHWASVKIPINLDLEDVRNTVRNVSQEFERVRRSIIPLVSTQIAKLIGTLPIVFIPKLECLLRSTCIVSSFPGPTHPVDICGSPCKVLFGTGSIIGCAVGAISFSYNGSISVVIGGYQCNFNQGHGEILAESYRKVIKEFLSRK</sequence>
<evidence type="ECO:0000256" key="4">
    <source>
        <dbReference type="ARBA" id="ARBA00023315"/>
    </source>
</evidence>
<dbReference type="EMBL" id="CAXLJM020000048">
    <property type="protein sequence ID" value="CAL8112293.1"/>
    <property type="molecule type" value="Genomic_DNA"/>
</dbReference>
<gene>
    <name evidence="11" type="ORF">ODALV1_LOCUS15578</name>
</gene>
<feature type="domain" description="O-acyltransferase WSD1-like N-terminal" evidence="9">
    <location>
        <begin position="114"/>
        <end position="221"/>
    </location>
</feature>
<proteinExistence type="inferred from homology"/>
<comment type="similarity">
    <text evidence="5">In the N-terminal section; belongs to the long-chain O-acyltransferase family.</text>
</comment>
<keyword evidence="8" id="KW-1133">Transmembrane helix</keyword>
<comment type="catalytic activity">
    <reaction evidence="7">
        <text>an acyl-CoA + a 1,2-diacyl-sn-glycerol = a triacyl-sn-glycerol + CoA</text>
        <dbReference type="Rhea" id="RHEA:10868"/>
        <dbReference type="ChEBI" id="CHEBI:17815"/>
        <dbReference type="ChEBI" id="CHEBI:57287"/>
        <dbReference type="ChEBI" id="CHEBI:58342"/>
        <dbReference type="ChEBI" id="CHEBI:64615"/>
        <dbReference type="EC" id="2.3.1.20"/>
    </reaction>
</comment>
<evidence type="ECO:0000313" key="11">
    <source>
        <dbReference type="EMBL" id="CAL8112293.1"/>
    </source>
</evidence>
<comment type="pathway">
    <text evidence="2">Lipid metabolism.</text>
</comment>
<dbReference type="Pfam" id="PF03007">
    <property type="entry name" value="WS_DGAT_cat"/>
    <property type="match status" value="1"/>
</dbReference>
<evidence type="ECO:0000259" key="9">
    <source>
        <dbReference type="Pfam" id="PF03007"/>
    </source>
</evidence>
<evidence type="ECO:0000256" key="2">
    <source>
        <dbReference type="ARBA" id="ARBA00005189"/>
    </source>
</evidence>
<dbReference type="Proteomes" id="UP001642540">
    <property type="component" value="Unassembled WGS sequence"/>
</dbReference>
<evidence type="ECO:0000256" key="7">
    <source>
        <dbReference type="ARBA" id="ARBA00048109"/>
    </source>
</evidence>
<keyword evidence="8" id="KW-0812">Transmembrane</keyword>
<feature type="domain" description="O-acyltransferase WSD1 C-terminal" evidence="10">
    <location>
        <begin position="361"/>
        <end position="476"/>
    </location>
</feature>
<protein>
    <recommendedName>
        <fullName evidence="13">Diacylglycerol O-acyltransferase</fullName>
    </recommendedName>
</protein>
<dbReference type="PANTHER" id="PTHR31650:SF1">
    <property type="entry name" value="WAX ESTER SYNTHASE_DIACYLGLYCEROL ACYLTRANSFERASE 4-RELATED"/>
    <property type="match status" value="1"/>
</dbReference>
<dbReference type="PANTHER" id="PTHR31650">
    <property type="entry name" value="O-ACYLTRANSFERASE (WSD1-LIKE) FAMILY PROTEIN"/>
    <property type="match status" value="1"/>
</dbReference>